<evidence type="ECO:0000313" key="2">
    <source>
        <dbReference type="EMBL" id="CAE7455437.1"/>
    </source>
</evidence>
<feature type="compositionally biased region" description="Low complexity" evidence="1">
    <location>
        <begin position="23"/>
        <end position="33"/>
    </location>
</feature>
<gene>
    <name evidence="2" type="ORF">SNAT2548_LOCUS25071</name>
</gene>
<evidence type="ECO:0000256" key="1">
    <source>
        <dbReference type="SAM" id="MobiDB-lite"/>
    </source>
</evidence>
<protein>
    <submittedName>
        <fullName evidence="2">Uncharacterized protein</fullName>
    </submittedName>
</protein>
<dbReference type="EMBL" id="CAJNDS010002378">
    <property type="protein sequence ID" value="CAE7455437.1"/>
    <property type="molecule type" value="Genomic_DNA"/>
</dbReference>
<feature type="region of interest" description="Disordered" evidence="1">
    <location>
        <begin position="1"/>
        <end position="43"/>
    </location>
</feature>
<reference evidence="2" key="1">
    <citation type="submission" date="2021-02" db="EMBL/GenBank/DDBJ databases">
        <authorList>
            <person name="Dougan E. K."/>
            <person name="Rhodes N."/>
            <person name="Thang M."/>
            <person name="Chan C."/>
        </authorList>
    </citation>
    <scope>NUCLEOTIDE SEQUENCE</scope>
</reference>
<dbReference type="AlphaFoldDB" id="A0A812RTH0"/>
<organism evidence="2 3">
    <name type="scientific">Symbiodinium natans</name>
    <dbReference type="NCBI Taxonomy" id="878477"/>
    <lineage>
        <taxon>Eukaryota</taxon>
        <taxon>Sar</taxon>
        <taxon>Alveolata</taxon>
        <taxon>Dinophyceae</taxon>
        <taxon>Suessiales</taxon>
        <taxon>Symbiodiniaceae</taxon>
        <taxon>Symbiodinium</taxon>
    </lineage>
</organism>
<dbReference type="Proteomes" id="UP000604046">
    <property type="component" value="Unassembled WGS sequence"/>
</dbReference>
<evidence type="ECO:0000313" key="3">
    <source>
        <dbReference type="Proteomes" id="UP000604046"/>
    </source>
</evidence>
<accession>A0A812RTH0</accession>
<proteinExistence type="predicted"/>
<keyword evidence="3" id="KW-1185">Reference proteome</keyword>
<name>A0A812RTH0_9DINO</name>
<sequence>MSQSMDDTARGAPVARARRRSPRTSSLSSSPTSDRARKWPLGDLLGRERAALKKNPELPRLKLRLDRTVRVASFEDKKKGR</sequence>
<comment type="caution">
    <text evidence="2">The sequence shown here is derived from an EMBL/GenBank/DDBJ whole genome shotgun (WGS) entry which is preliminary data.</text>
</comment>